<gene>
    <name evidence="1" type="ORF">AGERDE_LOCUS11956</name>
</gene>
<name>A0A9N9E622_9GLOM</name>
<dbReference type="OrthoDB" id="2385582at2759"/>
<dbReference type="Proteomes" id="UP000789831">
    <property type="component" value="Unassembled WGS sequence"/>
</dbReference>
<protein>
    <submittedName>
        <fullName evidence="1">1181_t:CDS:1</fullName>
    </submittedName>
</protein>
<keyword evidence="2" id="KW-1185">Reference proteome</keyword>
<feature type="non-terminal residue" evidence="1">
    <location>
        <position position="1"/>
    </location>
</feature>
<accession>A0A9N9E622</accession>
<evidence type="ECO:0000313" key="1">
    <source>
        <dbReference type="EMBL" id="CAG8664017.1"/>
    </source>
</evidence>
<comment type="caution">
    <text evidence="1">The sequence shown here is derived from an EMBL/GenBank/DDBJ whole genome shotgun (WGS) entry which is preliminary data.</text>
</comment>
<dbReference type="EMBL" id="CAJVPL010006378">
    <property type="protein sequence ID" value="CAG8664017.1"/>
    <property type="molecule type" value="Genomic_DNA"/>
</dbReference>
<dbReference type="AlphaFoldDB" id="A0A9N9E622"/>
<reference evidence="1" key="1">
    <citation type="submission" date="2021-06" db="EMBL/GenBank/DDBJ databases">
        <authorList>
            <person name="Kallberg Y."/>
            <person name="Tangrot J."/>
            <person name="Rosling A."/>
        </authorList>
    </citation>
    <scope>NUCLEOTIDE SEQUENCE</scope>
    <source>
        <strain evidence="1">MT106</strain>
    </source>
</reference>
<organism evidence="1 2">
    <name type="scientific">Ambispora gerdemannii</name>
    <dbReference type="NCBI Taxonomy" id="144530"/>
    <lineage>
        <taxon>Eukaryota</taxon>
        <taxon>Fungi</taxon>
        <taxon>Fungi incertae sedis</taxon>
        <taxon>Mucoromycota</taxon>
        <taxon>Glomeromycotina</taxon>
        <taxon>Glomeromycetes</taxon>
        <taxon>Archaeosporales</taxon>
        <taxon>Ambisporaceae</taxon>
        <taxon>Ambispora</taxon>
    </lineage>
</organism>
<evidence type="ECO:0000313" key="2">
    <source>
        <dbReference type="Proteomes" id="UP000789831"/>
    </source>
</evidence>
<proteinExistence type="predicted"/>
<sequence>MGCYKTSCSNAGRLSNSADELTKFRKLWWNQGNIHPKPKSIEINSNLEVNVRVYELPSASHEAGCSTIMWLLIGAVVHVLGTNADFFLGAHSCIRINYSYLIVGKVKLGDYNGYKINRLEAGPNWEGEKGTKMIRECWTYYAKTIKDIYVSCSKSRHRGESQSAKSFRVEMYLWLKNKTKEADGSIRPEGRP</sequence>